<dbReference type="Gene3D" id="2.60.120.10">
    <property type="entry name" value="Jelly Rolls"/>
    <property type="match status" value="1"/>
</dbReference>
<dbReference type="PROSITE" id="PS50042">
    <property type="entry name" value="CNMP_BINDING_3"/>
    <property type="match status" value="1"/>
</dbReference>
<evidence type="ECO:0000313" key="3">
    <source>
        <dbReference type="Proteomes" id="UP001208649"/>
    </source>
</evidence>
<dbReference type="InterPro" id="IPR000595">
    <property type="entry name" value="cNMP-bd_dom"/>
</dbReference>
<comment type="caution">
    <text evidence="2">The sequence shown here is derived from an EMBL/GenBank/DDBJ whole genome shotgun (WGS) entry which is preliminary data.</text>
</comment>
<dbReference type="Proteomes" id="UP001208649">
    <property type="component" value="Unassembled WGS sequence"/>
</dbReference>
<dbReference type="EMBL" id="JAOTEM010000004">
    <property type="protein sequence ID" value="MCU7618575.1"/>
    <property type="molecule type" value="Genomic_DNA"/>
</dbReference>
<dbReference type="InterPro" id="IPR014710">
    <property type="entry name" value="RmlC-like_jellyroll"/>
</dbReference>
<organism evidence="2 3">
    <name type="scientific">Chryseobacterium edaphi</name>
    <dbReference type="NCBI Taxonomy" id="2976532"/>
    <lineage>
        <taxon>Bacteria</taxon>
        <taxon>Pseudomonadati</taxon>
        <taxon>Bacteroidota</taxon>
        <taxon>Flavobacteriia</taxon>
        <taxon>Flavobacteriales</taxon>
        <taxon>Weeksellaceae</taxon>
        <taxon>Chryseobacterium group</taxon>
        <taxon>Chryseobacterium</taxon>
    </lineage>
</organism>
<name>A0ABT2WD80_9FLAO</name>
<proteinExistence type="predicted"/>
<dbReference type="CDD" id="cd00038">
    <property type="entry name" value="CAP_ED"/>
    <property type="match status" value="1"/>
</dbReference>
<evidence type="ECO:0000313" key="2">
    <source>
        <dbReference type="EMBL" id="MCU7618575.1"/>
    </source>
</evidence>
<dbReference type="InterPro" id="IPR018490">
    <property type="entry name" value="cNMP-bd_dom_sf"/>
</dbReference>
<reference evidence="3" key="1">
    <citation type="submission" date="2023-07" db="EMBL/GenBank/DDBJ databases">
        <title>Chryseobacterium sp. strain PBS4-4 Genome sequencing and assembly.</title>
        <authorList>
            <person name="Jung Y."/>
        </authorList>
    </citation>
    <scope>NUCLEOTIDE SEQUENCE [LARGE SCALE GENOMIC DNA]</scope>
    <source>
        <strain evidence="3">PBS4-4</strain>
    </source>
</reference>
<keyword evidence="3" id="KW-1185">Reference proteome</keyword>
<dbReference type="Pfam" id="PF00027">
    <property type="entry name" value="cNMP_binding"/>
    <property type="match status" value="1"/>
</dbReference>
<evidence type="ECO:0000259" key="1">
    <source>
        <dbReference type="PROSITE" id="PS50042"/>
    </source>
</evidence>
<dbReference type="RefSeq" id="WP_263004086.1">
    <property type="nucleotide sequence ID" value="NZ_JAOTEM010000004.1"/>
</dbReference>
<sequence length="193" mass="22818">MEDLIHFYVSVLGIPRELAILHTVKFERQEIPKKTILLKQGDTEDYLYFISEGIVRFFVNKPHPTEPPKEITFSFIAKNMFCSAYDSFITRRPCHYNIETLKDTTIYRIHYHDLQDLYESTEIGNYIGRISAEGLYVRKVQREMSLLMYSAEERYLDLLKTYPEYVLQIPLKYIASYLGITPQALSRIRKQIS</sequence>
<feature type="domain" description="Cyclic nucleotide-binding" evidence="1">
    <location>
        <begin position="21"/>
        <end position="60"/>
    </location>
</feature>
<accession>A0ABT2WD80</accession>
<protein>
    <submittedName>
        <fullName evidence="2">Crp/Fnr family transcriptional regulator</fullName>
    </submittedName>
</protein>
<dbReference type="SUPFAM" id="SSF51206">
    <property type="entry name" value="cAMP-binding domain-like"/>
    <property type="match status" value="1"/>
</dbReference>
<gene>
    <name evidence="2" type="ORF">NZ698_15380</name>
</gene>